<evidence type="ECO:0000256" key="1">
    <source>
        <dbReference type="PROSITE-ProRule" id="PRU00023"/>
    </source>
</evidence>
<dbReference type="Gene3D" id="1.25.40.20">
    <property type="entry name" value="Ankyrin repeat-containing domain"/>
    <property type="match status" value="1"/>
</dbReference>
<reference evidence="2" key="1">
    <citation type="submission" date="2020-11" db="EMBL/GenBank/DDBJ databases">
        <authorList>
            <person name="Tran Van P."/>
        </authorList>
    </citation>
    <scope>NUCLEOTIDE SEQUENCE</scope>
</reference>
<protein>
    <submittedName>
        <fullName evidence="2">Uncharacterized protein</fullName>
    </submittedName>
</protein>
<dbReference type="SUPFAM" id="SSF48403">
    <property type="entry name" value="Ankyrin repeat"/>
    <property type="match status" value="1"/>
</dbReference>
<evidence type="ECO:0000313" key="2">
    <source>
        <dbReference type="EMBL" id="CAD7264172.1"/>
    </source>
</evidence>
<dbReference type="GO" id="GO:0006543">
    <property type="term" value="P:L-glutamine catabolic process"/>
    <property type="evidence" value="ECO:0007669"/>
    <property type="project" value="TreeGrafter"/>
</dbReference>
<dbReference type="GO" id="GO:0004359">
    <property type="term" value="F:glutaminase activity"/>
    <property type="evidence" value="ECO:0007669"/>
    <property type="project" value="InterPro"/>
</dbReference>
<dbReference type="SMART" id="SM00248">
    <property type="entry name" value="ANK"/>
    <property type="match status" value="1"/>
</dbReference>
<proteinExistence type="predicted"/>
<feature type="repeat" description="ANK" evidence="1">
    <location>
        <begin position="139"/>
        <end position="161"/>
    </location>
</feature>
<sequence>MAKALTEPELKEEAEVSPERLQNRHLLETYIYSSQAHSYKTYGVHHEGSSTKLGDTHVVFDKSDGTVLLNNMAELVRVFNFHMFDNIPRNSCKRDPRKTKCEITGTNVINALFSAASGDLIALRRLKMAGIDLSMADYDGRAPLHLAAAEGHLVIVKFLLEQCGVPHEPKDRYEHVIVSRLEKHSFDCWSSALKLGFPLHNAVCQPSSDRKQATNWFFIGGRSHNRRWQNIIWEKPPPVNPTKIRTSISPSLAAELNTTSALANYATEAATAVSKKVCRLPEEAEVGEMTLRQQHIHSH</sequence>
<organism evidence="2">
    <name type="scientific">Timema shepardi</name>
    <name type="common">Walking stick</name>
    <dbReference type="NCBI Taxonomy" id="629360"/>
    <lineage>
        <taxon>Eukaryota</taxon>
        <taxon>Metazoa</taxon>
        <taxon>Ecdysozoa</taxon>
        <taxon>Arthropoda</taxon>
        <taxon>Hexapoda</taxon>
        <taxon>Insecta</taxon>
        <taxon>Pterygota</taxon>
        <taxon>Neoptera</taxon>
        <taxon>Polyneoptera</taxon>
        <taxon>Phasmatodea</taxon>
        <taxon>Timematodea</taxon>
        <taxon>Timematoidea</taxon>
        <taxon>Timematidae</taxon>
        <taxon>Timema</taxon>
    </lineage>
</organism>
<dbReference type="Pfam" id="PF12796">
    <property type="entry name" value="Ank_2"/>
    <property type="match status" value="1"/>
</dbReference>
<dbReference type="InterPro" id="IPR015868">
    <property type="entry name" value="Glutaminase"/>
</dbReference>
<dbReference type="InterPro" id="IPR002110">
    <property type="entry name" value="Ankyrin_rpt"/>
</dbReference>
<accession>A0A7R9B1I6</accession>
<dbReference type="FunFam" id="1.25.40.20:FF:000069">
    <property type="entry name" value="Glutaminase, isoform E"/>
    <property type="match status" value="1"/>
</dbReference>
<dbReference type="GO" id="GO:0006537">
    <property type="term" value="P:glutamate biosynthetic process"/>
    <property type="evidence" value="ECO:0007669"/>
    <property type="project" value="TreeGrafter"/>
</dbReference>
<dbReference type="InterPro" id="IPR036770">
    <property type="entry name" value="Ankyrin_rpt-contain_sf"/>
</dbReference>
<name>A0A7R9B1I6_TIMSH</name>
<dbReference type="PANTHER" id="PTHR12544:SF29">
    <property type="entry name" value="GLUTAMINASE"/>
    <property type="match status" value="1"/>
</dbReference>
<dbReference type="PANTHER" id="PTHR12544">
    <property type="entry name" value="GLUTAMINASE"/>
    <property type="match status" value="1"/>
</dbReference>
<dbReference type="AlphaFoldDB" id="A0A7R9B1I6"/>
<dbReference type="PROSITE" id="PS50297">
    <property type="entry name" value="ANK_REP_REGION"/>
    <property type="match status" value="1"/>
</dbReference>
<dbReference type="EMBL" id="OC004159">
    <property type="protein sequence ID" value="CAD7264172.1"/>
    <property type="molecule type" value="Genomic_DNA"/>
</dbReference>
<dbReference type="PROSITE" id="PS50088">
    <property type="entry name" value="ANK_REPEAT"/>
    <property type="match status" value="1"/>
</dbReference>
<gene>
    <name evidence="2" type="ORF">TSIB3V08_LOCUS8232</name>
</gene>
<keyword evidence="1" id="KW-0040">ANK repeat</keyword>